<evidence type="ECO:0000256" key="3">
    <source>
        <dbReference type="ARBA" id="ARBA00012483"/>
    </source>
</evidence>
<evidence type="ECO:0000256" key="1">
    <source>
        <dbReference type="ARBA" id="ARBA00000900"/>
    </source>
</evidence>
<dbReference type="EMBL" id="CABIKO010000003">
    <property type="protein sequence ID" value="VVA11345.1"/>
    <property type="molecule type" value="Genomic_DNA"/>
</dbReference>
<accession>A0A5E4E6P2</accession>
<reference evidence="10" key="1">
    <citation type="journal article" date="2020" name="Plant J.">
        <title>Transposons played a major role in the diversification between the closely related almond and peach genomes: results from the almond genome sequence.</title>
        <authorList>
            <person name="Alioto T."/>
            <person name="Alexiou K.G."/>
            <person name="Bardil A."/>
            <person name="Barteri F."/>
            <person name="Castanera R."/>
            <person name="Cruz F."/>
            <person name="Dhingra A."/>
            <person name="Duval H."/>
            <person name="Fernandez I Marti A."/>
            <person name="Frias L."/>
            <person name="Galan B."/>
            <person name="Garcia J.L."/>
            <person name="Howad W."/>
            <person name="Gomez-Garrido J."/>
            <person name="Gut M."/>
            <person name="Julca I."/>
            <person name="Morata J."/>
            <person name="Puigdomenech P."/>
            <person name="Ribeca P."/>
            <person name="Rubio Cabetas M.J."/>
            <person name="Vlasova A."/>
            <person name="Wirthensohn M."/>
            <person name="Garcia-Mas J."/>
            <person name="Gabaldon T."/>
            <person name="Casacuberta J.M."/>
            <person name="Arus P."/>
        </authorList>
    </citation>
    <scope>NUCLEOTIDE SEQUENCE [LARGE SCALE GENOMIC DNA]</scope>
    <source>
        <strain evidence="10">cv. Texas</strain>
    </source>
</reference>
<dbReference type="InterPro" id="IPR045210">
    <property type="entry name" value="RING-Ubox_PUB"/>
</dbReference>
<dbReference type="SMART" id="SM00185">
    <property type="entry name" value="ARM"/>
    <property type="match status" value="8"/>
</dbReference>
<dbReference type="InterPro" id="IPR000225">
    <property type="entry name" value="Armadillo"/>
</dbReference>
<keyword evidence="4" id="KW-0808">Transferase</keyword>
<dbReference type="Gramene" id="VVA11345">
    <property type="protein sequence ID" value="VVA11345"/>
    <property type="gene ID" value="Prudul26B008091"/>
</dbReference>
<dbReference type="GO" id="GO:0061630">
    <property type="term" value="F:ubiquitin protein ligase activity"/>
    <property type="evidence" value="ECO:0007669"/>
    <property type="project" value="UniProtKB-EC"/>
</dbReference>
<dbReference type="GO" id="GO:0016567">
    <property type="term" value="P:protein ubiquitination"/>
    <property type="evidence" value="ECO:0007669"/>
    <property type="project" value="UniProtKB-UniPathway"/>
</dbReference>
<organism evidence="9 10">
    <name type="scientific">Prunus dulcis</name>
    <name type="common">Almond</name>
    <name type="synonym">Amygdalus dulcis</name>
    <dbReference type="NCBI Taxonomy" id="3755"/>
    <lineage>
        <taxon>Eukaryota</taxon>
        <taxon>Viridiplantae</taxon>
        <taxon>Streptophyta</taxon>
        <taxon>Embryophyta</taxon>
        <taxon>Tracheophyta</taxon>
        <taxon>Spermatophyta</taxon>
        <taxon>Magnoliopsida</taxon>
        <taxon>eudicotyledons</taxon>
        <taxon>Gunneridae</taxon>
        <taxon>Pentapetalae</taxon>
        <taxon>rosids</taxon>
        <taxon>fabids</taxon>
        <taxon>Rosales</taxon>
        <taxon>Rosaceae</taxon>
        <taxon>Amygdaloideae</taxon>
        <taxon>Amygdaleae</taxon>
        <taxon>Prunus</taxon>
    </lineage>
</organism>
<dbReference type="PANTHER" id="PTHR45958">
    <property type="entry name" value="RING-TYPE E3 UBIQUITIN TRANSFERASE"/>
    <property type="match status" value="1"/>
</dbReference>
<dbReference type="CDD" id="cd16664">
    <property type="entry name" value="RING-Ubox_PUB"/>
    <property type="match status" value="1"/>
</dbReference>
<dbReference type="Pfam" id="PF04564">
    <property type="entry name" value="U-box"/>
    <property type="match status" value="1"/>
</dbReference>
<feature type="domain" description="U-box" evidence="8">
    <location>
        <begin position="260"/>
        <end position="334"/>
    </location>
</feature>
<evidence type="ECO:0000256" key="4">
    <source>
        <dbReference type="ARBA" id="ARBA00022679"/>
    </source>
</evidence>
<comment type="pathway">
    <text evidence="2">Protein modification; protein ubiquitination.</text>
</comment>
<dbReference type="InterPro" id="IPR016024">
    <property type="entry name" value="ARM-type_fold"/>
</dbReference>
<evidence type="ECO:0000256" key="7">
    <source>
        <dbReference type="SAM" id="Coils"/>
    </source>
</evidence>
<keyword evidence="5" id="KW-0677">Repeat</keyword>
<dbReference type="InterPro" id="IPR003613">
    <property type="entry name" value="Ubox_domain"/>
</dbReference>
<feature type="repeat" description="ARM" evidence="6">
    <location>
        <begin position="376"/>
        <end position="411"/>
    </location>
</feature>
<dbReference type="Proteomes" id="UP000327085">
    <property type="component" value="Chromosome 2"/>
</dbReference>
<feature type="repeat" description="ARM" evidence="6">
    <location>
        <begin position="460"/>
        <end position="493"/>
    </location>
</feature>
<sequence>MAKDIVVSASLVPVSELLSETFLAMSDTIHAAKEVLIQKENFKVFSRYLEKTSSILKELSKQNIECSESLTNALKILNREVDVAKQLALDCSKRNKVYLLINCRKIVESLESCTKEIGRALGLIPLASLDVSSGINSQISKMFKNMLDGEYRATLEEEEILAKFELGIQEQNADRSYANNLLGHIAEALGISNDQSAWEKEFEEFKRELDDTNTRKDLEENLHMEQILALLQKANATVSAEDKENDYFEKRNSVGRLPLEPFDQFFCPVTREIMVDPVEVSSHCTFERSVIEEWFAEGKNHCPVTDIPLDSSVLLPNKALKRSIEEWKDRKTIFMITSIKPKLQSNEEQEVLQSLDKLHNLCTERELHREWVTREDYIPVLVRLLLSKNREIRKHALAILSILAKDGEETKGRIIKVDNALESIVHSLARHIGERKLALQLLLELSKSRAARDLMGNVQGCILLLVTMLSNEDNEVIRDVNVLLENLSFDDQNVIHMAKANYFKPLLKLLSSGPQDVKVLMAGTLSEIELTDHNKLSIVKDGALGPLLQLLLHSDLEKRKVGVKALLHLSKLPQNGLQMIREGAVGPLFELLYCHSLLSPTLREQVAETIMHLAISTTTEEAAWEQVSLLDSEEEIFKLFSLISLTGPDIQRSILKTFHAMCQSSSGSDIRRKLRQLSAVQVLVQLCEADNPAVRANAMKLFFCLTEDACDDSTFLEHVSQRCIEALLRIITSSSDVGEIAAAMGIIANLPKDPEMTGWLLDAEALQIICSCLSDGNRDASYQRQVIENAVGALCRFTVPTNQEWQRKVAEAGIIPVLVQLLASGTALTKQKAAISLKQLSQSSKSLSKSIKKPGFCLCCLSAPESGCPAHLGICTVESSFCIVKANALEPLVRLLGEADVGTCEASLDALLTLIDDQEQGQGGKVLDEAKAVGPIVKLLSSQSARLQGKSLMALERIFQVNELFLKYGASAHMALVDITQKKNSDMKSLAAKLLAQLGVLGTQSSYF</sequence>
<feature type="coiled-coil region" evidence="7">
    <location>
        <begin position="195"/>
        <end position="222"/>
    </location>
</feature>
<evidence type="ECO:0000256" key="5">
    <source>
        <dbReference type="ARBA" id="ARBA00022737"/>
    </source>
</evidence>
<protein>
    <recommendedName>
        <fullName evidence="3">RING-type E3 ubiquitin transferase</fullName>
        <ecNumber evidence="3">2.3.2.27</ecNumber>
    </recommendedName>
</protein>
<dbReference type="InterPro" id="IPR052608">
    <property type="entry name" value="U-box_domain_protein"/>
</dbReference>
<dbReference type="SUPFAM" id="SSF57850">
    <property type="entry name" value="RING/U-box"/>
    <property type="match status" value="1"/>
</dbReference>
<proteinExistence type="predicted"/>
<dbReference type="InterPro" id="IPR011989">
    <property type="entry name" value="ARM-like"/>
</dbReference>
<evidence type="ECO:0000256" key="2">
    <source>
        <dbReference type="ARBA" id="ARBA00004906"/>
    </source>
</evidence>
<keyword evidence="7" id="KW-0175">Coiled coil</keyword>
<dbReference type="InParanoid" id="A0A5E4E6P2"/>
<dbReference type="PROSITE" id="PS50176">
    <property type="entry name" value="ARM_REPEAT"/>
    <property type="match status" value="2"/>
</dbReference>
<dbReference type="UniPathway" id="UPA00143"/>
<dbReference type="PANTHER" id="PTHR45958:SF8">
    <property type="entry name" value="U-BOX DOMAIN-CONTAINING PROTEIN 44-LIKE"/>
    <property type="match status" value="1"/>
</dbReference>
<dbReference type="Gene3D" id="1.25.10.10">
    <property type="entry name" value="Leucine-rich Repeat Variant"/>
    <property type="match status" value="3"/>
</dbReference>
<evidence type="ECO:0000313" key="10">
    <source>
        <dbReference type="Proteomes" id="UP000327085"/>
    </source>
</evidence>
<evidence type="ECO:0000313" key="9">
    <source>
        <dbReference type="EMBL" id="VVA11345.1"/>
    </source>
</evidence>
<evidence type="ECO:0000256" key="6">
    <source>
        <dbReference type="PROSITE-ProRule" id="PRU00259"/>
    </source>
</evidence>
<dbReference type="SMART" id="SM00504">
    <property type="entry name" value="Ubox"/>
    <property type="match status" value="1"/>
</dbReference>
<dbReference type="EC" id="2.3.2.27" evidence="3"/>
<dbReference type="OMA" id="GNVQGCI"/>
<dbReference type="AlphaFoldDB" id="A0A5E4E6P2"/>
<gene>
    <name evidence="9" type="ORF">ALMOND_2B008091</name>
</gene>
<dbReference type="SUPFAM" id="SSF48371">
    <property type="entry name" value="ARM repeat"/>
    <property type="match status" value="3"/>
</dbReference>
<comment type="catalytic activity">
    <reaction evidence="1">
        <text>S-ubiquitinyl-[E2 ubiquitin-conjugating enzyme]-L-cysteine + [acceptor protein]-L-lysine = [E2 ubiquitin-conjugating enzyme]-L-cysteine + N(6)-ubiquitinyl-[acceptor protein]-L-lysine.</text>
        <dbReference type="EC" id="2.3.2.27"/>
    </reaction>
</comment>
<dbReference type="PROSITE" id="PS51698">
    <property type="entry name" value="U_BOX"/>
    <property type="match status" value="1"/>
</dbReference>
<name>A0A5E4E6P2_PRUDU</name>
<dbReference type="InterPro" id="IPR013083">
    <property type="entry name" value="Znf_RING/FYVE/PHD"/>
</dbReference>
<dbReference type="Gene3D" id="3.30.40.10">
    <property type="entry name" value="Zinc/RING finger domain, C3HC4 (zinc finger)"/>
    <property type="match status" value="1"/>
</dbReference>
<evidence type="ECO:0000259" key="8">
    <source>
        <dbReference type="PROSITE" id="PS51698"/>
    </source>
</evidence>